<gene>
    <name evidence="1" type="ORF">BHW43_04835</name>
</gene>
<proteinExistence type="predicted"/>
<dbReference type="STRING" id="626940.BHW43_04835"/>
<protein>
    <recommendedName>
        <fullName evidence="3">DUF2442 domain-containing protein</fullName>
    </recommendedName>
</protein>
<reference evidence="1 2" key="1">
    <citation type="journal article" date="2016" name="Nat. Biotechnol.">
        <title>Measurement of bacterial replication rates in microbial communities.</title>
        <authorList>
            <person name="Brown C.T."/>
            <person name="Olm M.R."/>
            <person name="Thomas B.C."/>
            <person name="Banfield J.F."/>
        </authorList>
    </citation>
    <scope>NUCLEOTIDE SEQUENCE [LARGE SCALE GENOMIC DNA]</scope>
    <source>
        <strain evidence="1">46_33</strain>
    </source>
</reference>
<accession>A0A1Q6R6F7</accession>
<dbReference type="RefSeq" id="WP_303679705.1">
    <property type="nucleotide sequence ID" value="NZ_MNTG01000026.1"/>
</dbReference>
<dbReference type="InterPro" id="IPR018841">
    <property type="entry name" value="DUF2442"/>
</dbReference>
<evidence type="ECO:0000313" key="2">
    <source>
        <dbReference type="Proteomes" id="UP000186777"/>
    </source>
</evidence>
<sequence length="84" mass="9425">MKTPVWVVTNAQPQKDYTLILTFASGEKKLFDARPLLAKAIYKPLNNLSFFLTAKADCGSVAWSDEIDIAPEYLYECSLPLQVI</sequence>
<dbReference type="EMBL" id="MNTG01000026">
    <property type="protein sequence ID" value="OLA37951.1"/>
    <property type="molecule type" value="Genomic_DNA"/>
</dbReference>
<evidence type="ECO:0008006" key="3">
    <source>
        <dbReference type="Google" id="ProtNLM"/>
    </source>
</evidence>
<dbReference type="Gene3D" id="3.30.2020.10">
    <property type="entry name" value="NE0471-like N-terminal domain"/>
    <property type="match status" value="1"/>
</dbReference>
<dbReference type="AlphaFoldDB" id="A0A1Q6R6F7"/>
<organism evidence="1 2">
    <name type="scientific">Phascolarctobacterium succinatutens</name>
    <dbReference type="NCBI Taxonomy" id="626940"/>
    <lineage>
        <taxon>Bacteria</taxon>
        <taxon>Bacillati</taxon>
        <taxon>Bacillota</taxon>
        <taxon>Negativicutes</taxon>
        <taxon>Acidaminococcales</taxon>
        <taxon>Acidaminococcaceae</taxon>
        <taxon>Phascolarctobacterium</taxon>
    </lineage>
</organism>
<comment type="caution">
    <text evidence="1">The sequence shown here is derived from an EMBL/GenBank/DDBJ whole genome shotgun (WGS) entry which is preliminary data.</text>
</comment>
<evidence type="ECO:0000313" key="1">
    <source>
        <dbReference type="EMBL" id="OLA37951.1"/>
    </source>
</evidence>
<dbReference type="SUPFAM" id="SSF143880">
    <property type="entry name" value="NE0471 N-terminal domain-like"/>
    <property type="match status" value="1"/>
</dbReference>
<name>A0A1Q6R6F7_9FIRM</name>
<dbReference type="InterPro" id="IPR036782">
    <property type="entry name" value="NE0471-like_N"/>
</dbReference>
<dbReference type="Pfam" id="PF10387">
    <property type="entry name" value="DUF2442"/>
    <property type="match status" value="1"/>
</dbReference>
<dbReference type="Proteomes" id="UP000186777">
    <property type="component" value="Unassembled WGS sequence"/>
</dbReference>